<feature type="disulfide bond" evidence="7">
    <location>
        <begin position="113"/>
        <end position="128"/>
    </location>
</feature>
<keyword evidence="8" id="KW-0378">Hydrolase</keyword>
<evidence type="ECO:0000256" key="2">
    <source>
        <dbReference type="ARBA" id="ARBA00007892"/>
    </source>
</evidence>
<feature type="domain" description="Phospholipase A2-like central" evidence="9">
    <location>
        <begin position="36"/>
        <end position="158"/>
    </location>
</feature>
<evidence type="ECO:0000256" key="1">
    <source>
        <dbReference type="ARBA" id="ARBA00004613"/>
    </source>
</evidence>
<evidence type="ECO:0000256" key="5">
    <source>
        <dbReference type="PIRSR" id="PIRSR601211-1"/>
    </source>
</evidence>
<dbReference type="Pfam" id="PF00068">
    <property type="entry name" value="Phospholip_A2_1"/>
    <property type="match status" value="2"/>
</dbReference>
<keyword evidence="10" id="KW-1185">Reference proteome</keyword>
<dbReference type="GO" id="GO:0016042">
    <property type="term" value="P:lipid catabolic process"/>
    <property type="evidence" value="ECO:0007669"/>
    <property type="project" value="InterPro"/>
</dbReference>
<evidence type="ECO:0000256" key="7">
    <source>
        <dbReference type="PIRSR" id="PIRSR601211-3"/>
    </source>
</evidence>
<keyword evidence="8" id="KW-0732">Signal</keyword>
<feature type="disulfide bond" evidence="7">
    <location>
        <begin position="84"/>
        <end position="130"/>
    </location>
</feature>
<dbReference type="GeneID" id="109478024"/>
<dbReference type="Gene3D" id="1.20.90.10">
    <property type="entry name" value="Phospholipase A2 domain"/>
    <property type="match status" value="2"/>
</dbReference>
<evidence type="ECO:0000313" key="10">
    <source>
        <dbReference type="Proteomes" id="UP000515135"/>
    </source>
</evidence>
<sequence length="317" mass="36116">MENTRNLVIATVICLAVVIVSSEGTESHALSRSRRNIFQTMVMLSCITDKSSFDYSDYGCYCGPGGEGKPVDILDQCCKVHDECYGTAEDNCFPFFEYLGIYDYKCEKGKISCVIENKTKLSCREFLCECDRKVSECLTQNEHEYNSAHFHMDQAGCKGYMQYLSWTCIPLFSVCTSNAEGHKHNTKRAKNAFYLGRLIYCATQRNPLDYSDYGCWCGLGGSGEPMDDVDRCCKEHDECYDSVMDQCGYLFPYTATYNYNCRRGQITCAPNTSGWWWNKPSKKTSMCKLAVCNCDKTLAECYARYPYNNDNYNNCDS</sequence>
<dbReference type="CDD" id="cd00125">
    <property type="entry name" value="PLA2c"/>
    <property type="match status" value="2"/>
</dbReference>
<keyword evidence="6 8" id="KW-0106">Calcium</keyword>
<dbReference type="RefSeq" id="XP_019635033.1">
    <property type="nucleotide sequence ID" value="XM_019779474.1"/>
</dbReference>
<dbReference type="InterPro" id="IPR033112">
    <property type="entry name" value="PLA2_Asp_AS"/>
</dbReference>
<feature type="binding site" evidence="6">
    <location>
        <position position="82"/>
    </location>
    <ligand>
        <name>Ca(2+)</name>
        <dbReference type="ChEBI" id="CHEBI:29108"/>
    </ligand>
</feature>
<dbReference type="GO" id="GO:0047498">
    <property type="term" value="F:calcium-dependent phospholipase A2 activity"/>
    <property type="evidence" value="ECO:0007669"/>
    <property type="project" value="TreeGrafter"/>
</dbReference>
<feature type="domain" description="Phospholipase A2-like central" evidence="9">
    <location>
        <begin position="191"/>
        <end position="316"/>
    </location>
</feature>
<feature type="chain" id="PRO_5028522050" description="Phospholipase A2" evidence="8">
    <location>
        <begin position="23"/>
        <end position="317"/>
    </location>
</feature>
<keyword evidence="3 8" id="KW-0964">Secreted</keyword>
<organism evidence="10 11">
    <name type="scientific">Branchiostoma belcheri</name>
    <name type="common">Amphioxus</name>
    <dbReference type="NCBI Taxonomy" id="7741"/>
    <lineage>
        <taxon>Eukaryota</taxon>
        <taxon>Metazoa</taxon>
        <taxon>Chordata</taxon>
        <taxon>Cephalochordata</taxon>
        <taxon>Leptocardii</taxon>
        <taxon>Amphioxiformes</taxon>
        <taxon>Branchiostomatidae</taxon>
        <taxon>Branchiostoma</taxon>
    </lineage>
</organism>
<comment type="subcellular location">
    <subcellularLocation>
        <location evidence="1 8">Secreted</location>
    </subcellularLocation>
</comment>
<comment type="cofactor">
    <cofactor evidence="6">
        <name>Ca(2+)</name>
        <dbReference type="ChEBI" id="CHEBI:29108"/>
    </cofactor>
    <text evidence="6">Binds 1 Ca(2+) ion per subunit.</text>
</comment>
<dbReference type="EC" id="3.1.1.4" evidence="8"/>
<name>A0A6P4ZEA8_BRABE</name>
<evidence type="ECO:0000256" key="4">
    <source>
        <dbReference type="ARBA" id="ARBA00023157"/>
    </source>
</evidence>
<dbReference type="KEGG" id="bbel:109478024"/>
<keyword evidence="4 7" id="KW-1015">Disulfide bond</keyword>
<feature type="signal peptide" evidence="8">
    <location>
        <begin position="1"/>
        <end position="22"/>
    </location>
</feature>
<feature type="active site" evidence="5">
    <location>
        <position position="131"/>
    </location>
</feature>
<dbReference type="SMART" id="SM00085">
    <property type="entry name" value="PA2c"/>
    <property type="match status" value="2"/>
</dbReference>
<dbReference type="PROSITE" id="PS00118">
    <property type="entry name" value="PA2_HIS"/>
    <property type="match status" value="2"/>
</dbReference>
<dbReference type="PANTHER" id="PTHR11716:SF106">
    <property type="entry name" value="PHOSPHOLIPASE A2 A2-ACTITOXIN-UCS2A-LIKE"/>
    <property type="match status" value="1"/>
</dbReference>
<feature type="binding site" evidence="6">
    <location>
        <position position="61"/>
    </location>
    <ligand>
        <name>Ca(2+)</name>
        <dbReference type="ChEBI" id="CHEBI:29108"/>
    </ligand>
</feature>
<evidence type="ECO:0000256" key="3">
    <source>
        <dbReference type="ARBA" id="ARBA00022525"/>
    </source>
</evidence>
<evidence type="ECO:0000313" key="11">
    <source>
        <dbReference type="RefSeq" id="XP_019635033.1"/>
    </source>
</evidence>
<dbReference type="GO" id="GO:0005576">
    <property type="term" value="C:extracellular region"/>
    <property type="evidence" value="ECO:0007669"/>
    <property type="project" value="UniProtKB-SubCell"/>
</dbReference>
<dbReference type="InterPro" id="IPR016090">
    <property type="entry name" value="PLA2-like_dom"/>
</dbReference>
<feature type="disulfide bond" evidence="7">
    <location>
        <begin position="77"/>
        <end position="137"/>
    </location>
</feature>
<keyword evidence="6" id="KW-0479">Metal-binding</keyword>
<dbReference type="OrthoDB" id="5841574at2759"/>
<accession>A0A6P4ZEA8</accession>
<evidence type="ECO:0000259" key="9">
    <source>
        <dbReference type="SMART" id="SM00085"/>
    </source>
</evidence>
<feature type="binding site" evidence="6">
    <location>
        <position position="65"/>
    </location>
    <ligand>
        <name>Ca(2+)</name>
        <dbReference type="ChEBI" id="CHEBI:29108"/>
    </ligand>
</feature>
<feature type="active site" evidence="5">
    <location>
        <position position="81"/>
    </location>
</feature>
<proteinExistence type="inferred from homology"/>
<dbReference type="GO" id="GO:0050482">
    <property type="term" value="P:arachidonate secretion"/>
    <property type="evidence" value="ECO:0007669"/>
    <property type="project" value="InterPro"/>
</dbReference>
<dbReference type="GO" id="GO:0005543">
    <property type="term" value="F:phospholipid binding"/>
    <property type="evidence" value="ECO:0007669"/>
    <property type="project" value="TreeGrafter"/>
</dbReference>
<protein>
    <recommendedName>
        <fullName evidence="8">Phospholipase A2</fullName>
        <ecNumber evidence="8">3.1.1.4</ecNumber>
    </recommendedName>
</protein>
<dbReference type="GO" id="GO:0005509">
    <property type="term" value="F:calcium ion binding"/>
    <property type="evidence" value="ECO:0007669"/>
    <property type="project" value="InterPro"/>
</dbReference>
<feature type="disulfide bond" evidence="7">
    <location>
        <begin position="92"/>
        <end position="123"/>
    </location>
</feature>
<comment type="catalytic activity">
    <reaction evidence="8">
        <text>a 1,2-diacyl-sn-glycero-3-phosphocholine + H2O = a 1-acyl-sn-glycero-3-phosphocholine + a fatty acid + H(+)</text>
        <dbReference type="Rhea" id="RHEA:15801"/>
        <dbReference type="ChEBI" id="CHEBI:15377"/>
        <dbReference type="ChEBI" id="CHEBI:15378"/>
        <dbReference type="ChEBI" id="CHEBI:28868"/>
        <dbReference type="ChEBI" id="CHEBI:57643"/>
        <dbReference type="ChEBI" id="CHEBI:58168"/>
        <dbReference type="EC" id="3.1.1.4"/>
    </reaction>
</comment>
<dbReference type="FunFam" id="1.20.90.10:FF:000007">
    <property type="entry name" value="Acidic phospholipase A2"/>
    <property type="match status" value="1"/>
</dbReference>
<comment type="similarity">
    <text evidence="2">Belongs to the phospholipase A2 family. Group I subfamily. D49 sub-subfamily.</text>
</comment>
<reference evidence="11" key="1">
    <citation type="submission" date="2025-08" db="UniProtKB">
        <authorList>
            <consortium name="RefSeq"/>
        </authorList>
    </citation>
    <scope>IDENTIFICATION</scope>
    <source>
        <tissue evidence="11">Gonad</tissue>
    </source>
</reference>
<dbReference type="Proteomes" id="UP000515135">
    <property type="component" value="Unplaced"/>
</dbReference>
<dbReference type="InterPro" id="IPR001211">
    <property type="entry name" value="PLA2"/>
</dbReference>
<dbReference type="PROSITE" id="PS00119">
    <property type="entry name" value="PA2_ASP"/>
    <property type="match status" value="2"/>
</dbReference>
<dbReference type="PRINTS" id="PR00389">
    <property type="entry name" value="PHPHLIPASEA2"/>
</dbReference>
<gene>
    <name evidence="11" type="primary">LOC109478024</name>
</gene>
<dbReference type="AlphaFoldDB" id="A0A6P4ZEA8"/>
<feature type="disulfide bond" evidence="7">
    <location>
        <begin position="62"/>
        <end position="78"/>
    </location>
</feature>
<dbReference type="GO" id="GO:0006644">
    <property type="term" value="P:phospholipid metabolic process"/>
    <property type="evidence" value="ECO:0007669"/>
    <property type="project" value="InterPro"/>
</dbReference>
<evidence type="ECO:0000256" key="6">
    <source>
        <dbReference type="PIRSR" id="PIRSR601211-2"/>
    </source>
</evidence>
<keyword evidence="8" id="KW-0443">Lipid metabolism</keyword>
<dbReference type="InterPro" id="IPR036444">
    <property type="entry name" value="PLipase_A2_dom_sf"/>
</dbReference>
<dbReference type="SUPFAM" id="SSF48619">
    <property type="entry name" value="Phospholipase A2, PLA2"/>
    <property type="match status" value="2"/>
</dbReference>
<dbReference type="PANTHER" id="PTHR11716">
    <property type="entry name" value="PHOSPHOLIPASE A2 FAMILY MEMBER"/>
    <property type="match status" value="1"/>
</dbReference>
<evidence type="ECO:0000256" key="8">
    <source>
        <dbReference type="RuleBase" id="RU361236"/>
    </source>
</evidence>
<dbReference type="InterPro" id="IPR033113">
    <property type="entry name" value="PLA2_histidine"/>
</dbReference>
<feature type="binding site" evidence="6">
    <location>
        <position position="63"/>
    </location>
    <ligand>
        <name>Ca(2+)</name>
        <dbReference type="ChEBI" id="CHEBI:29108"/>
    </ligand>
</feature>